<accession>A0A0R2NH86</accession>
<feature type="domain" description="Tetrahydrofolate dehydrogenase/cyclohydrolase NAD(P)-binding" evidence="14">
    <location>
        <begin position="140"/>
        <end position="281"/>
    </location>
</feature>
<evidence type="ECO:0000259" key="14">
    <source>
        <dbReference type="Pfam" id="PF02882"/>
    </source>
</evidence>
<dbReference type="PRINTS" id="PR00085">
    <property type="entry name" value="THFDHDRGNASE"/>
</dbReference>
<evidence type="ECO:0000256" key="10">
    <source>
        <dbReference type="ARBA" id="ARBA00023167"/>
    </source>
</evidence>
<dbReference type="SUPFAM" id="SSF51735">
    <property type="entry name" value="NAD(P)-binding Rossmann-fold domains"/>
    <property type="match status" value="1"/>
</dbReference>
<comment type="catalytic activity">
    <reaction evidence="12">
        <text>(6R)-5,10-methenyltetrahydrofolate + H2O = (6R)-10-formyltetrahydrofolate + H(+)</text>
        <dbReference type="Rhea" id="RHEA:23700"/>
        <dbReference type="ChEBI" id="CHEBI:15377"/>
        <dbReference type="ChEBI" id="CHEBI:15378"/>
        <dbReference type="ChEBI" id="CHEBI:57455"/>
        <dbReference type="ChEBI" id="CHEBI:195366"/>
        <dbReference type="EC" id="3.5.4.9"/>
    </reaction>
</comment>
<dbReference type="PATRIC" id="fig|480391.4.peg.416"/>
<proteinExistence type="inferred from homology"/>
<dbReference type="InterPro" id="IPR020631">
    <property type="entry name" value="THF_DH/CycHdrlase_NAD-bd_dom"/>
</dbReference>
<dbReference type="GO" id="GO:0035999">
    <property type="term" value="P:tetrahydrofolate interconversion"/>
    <property type="evidence" value="ECO:0007669"/>
    <property type="project" value="UniProtKB-UniRule"/>
</dbReference>
<dbReference type="EC" id="3.5.4.9" evidence="12"/>
<keyword evidence="5 12" id="KW-0658">Purine biosynthesis</keyword>
<comment type="pathway">
    <text evidence="1 12">One-carbon metabolism; tetrahydrofolate interconversion.</text>
</comment>
<dbReference type="GO" id="GO:0004477">
    <property type="term" value="F:methenyltetrahydrofolate cyclohydrolase activity"/>
    <property type="evidence" value="ECO:0007669"/>
    <property type="project" value="UniProtKB-UniRule"/>
</dbReference>
<keyword evidence="10 12" id="KW-0486">Methionine biosynthesis</keyword>
<evidence type="ECO:0000256" key="5">
    <source>
        <dbReference type="ARBA" id="ARBA00022755"/>
    </source>
</evidence>
<evidence type="ECO:0000256" key="6">
    <source>
        <dbReference type="ARBA" id="ARBA00022801"/>
    </source>
</evidence>
<dbReference type="OrthoDB" id="9803580at2"/>
<evidence type="ECO:0000313" key="16">
    <source>
        <dbReference type="Proteomes" id="UP000051249"/>
    </source>
</evidence>
<reference evidence="15 16" key="1">
    <citation type="journal article" date="2015" name="Genome Announc.">
        <title>Expanding the biotechnology potential of lactobacilli through comparative genomics of 213 strains and associated genera.</title>
        <authorList>
            <person name="Sun Z."/>
            <person name="Harris H.M."/>
            <person name="McCann A."/>
            <person name="Guo C."/>
            <person name="Argimon S."/>
            <person name="Zhang W."/>
            <person name="Yang X."/>
            <person name="Jeffery I.B."/>
            <person name="Cooney J.C."/>
            <person name="Kagawa T.F."/>
            <person name="Liu W."/>
            <person name="Song Y."/>
            <person name="Salvetti E."/>
            <person name="Wrobel A."/>
            <person name="Rasinkangas P."/>
            <person name="Parkhill J."/>
            <person name="Rea M.C."/>
            <person name="O'Sullivan O."/>
            <person name="Ritari J."/>
            <person name="Douillard F.P."/>
            <person name="Paul Ross R."/>
            <person name="Yang R."/>
            <person name="Briner A.E."/>
            <person name="Felis G.E."/>
            <person name="de Vos W.M."/>
            <person name="Barrangou R."/>
            <person name="Klaenhammer T.R."/>
            <person name="Caufield P.W."/>
            <person name="Cui Y."/>
            <person name="Zhang H."/>
            <person name="O'Toole P.W."/>
        </authorList>
    </citation>
    <scope>NUCLEOTIDE SEQUENCE [LARGE SCALE GENOMIC DNA]</scope>
    <source>
        <strain evidence="15 16">DSM 23026</strain>
    </source>
</reference>
<dbReference type="GO" id="GO:0005829">
    <property type="term" value="C:cytosol"/>
    <property type="evidence" value="ECO:0007669"/>
    <property type="project" value="TreeGrafter"/>
</dbReference>
<dbReference type="AlphaFoldDB" id="A0A0R2NH86"/>
<dbReference type="CDD" id="cd01080">
    <property type="entry name" value="NAD_bind_m-THF_DH_Cyclohyd"/>
    <property type="match status" value="1"/>
</dbReference>
<keyword evidence="8 12" id="KW-0560">Oxidoreductase</keyword>
<dbReference type="SUPFAM" id="SSF53223">
    <property type="entry name" value="Aminoacid dehydrogenase-like, N-terminal domain"/>
    <property type="match status" value="1"/>
</dbReference>
<dbReference type="PROSITE" id="PS00767">
    <property type="entry name" value="THF_DHG_CYH_2"/>
    <property type="match status" value="1"/>
</dbReference>
<feature type="binding site" evidence="12">
    <location>
        <begin position="166"/>
        <end position="168"/>
    </location>
    <ligand>
        <name>NADP(+)</name>
        <dbReference type="ChEBI" id="CHEBI:58349"/>
    </ligand>
</feature>
<keyword evidence="7 12" id="KW-0521">NADP</keyword>
<comment type="caution">
    <text evidence="12">Lacks conserved residue(s) required for the propagation of feature annotation.</text>
</comment>
<dbReference type="EMBL" id="JQCQ01000015">
    <property type="protein sequence ID" value="KRO25185.1"/>
    <property type="molecule type" value="Genomic_DNA"/>
</dbReference>
<dbReference type="Pfam" id="PF00763">
    <property type="entry name" value="THF_DHG_CYH"/>
    <property type="match status" value="1"/>
</dbReference>
<dbReference type="InterPro" id="IPR000672">
    <property type="entry name" value="THF_DH/CycHdrlase"/>
</dbReference>
<dbReference type="FunFam" id="3.40.50.720:FF:000094">
    <property type="entry name" value="Bifunctional protein FolD"/>
    <property type="match status" value="1"/>
</dbReference>
<dbReference type="GO" id="GO:0009086">
    <property type="term" value="P:methionine biosynthetic process"/>
    <property type="evidence" value="ECO:0007669"/>
    <property type="project" value="UniProtKB-KW"/>
</dbReference>
<keyword evidence="4 12" id="KW-0028">Amino-acid biosynthesis</keyword>
<dbReference type="InterPro" id="IPR020867">
    <property type="entry name" value="THF_DH/CycHdrlase_CS"/>
</dbReference>
<dbReference type="PANTHER" id="PTHR48099">
    <property type="entry name" value="C-1-TETRAHYDROFOLATE SYNTHASE, CYTOPLASMIC-RELATED"/>
    <property type="match status" value="1"/>
</dbReference>
<evidence type="ECO:0000256" key="9">
    <source>
        <dbReference type="ARBA" id="ARBA00023102"/>
    </source>
</evidence>
<dbReference type="PROSITE" id="PS00766">
    <property type="entry name" value="THF_DHG_CYH_1"/>
    <property type="match status" value="1"/>
</dbReference>
<evidence type="ECO:0000256" key="11">
    <source>
        <dbReference type="ARBA" id="ARBA00023268"/>
    </source>
</evidence>
<evidence type="ECO:0000256" key="12">
    <source>
        <dbReference type="HAMAP-Rule" id="MF_01576"/>
    </source>
</evidence>
<dbReference type="HAMAP" id="MF_01576">
    <property type="entry name" value="THF_DHG_CYH"/>
    <property type="match status" value="1"/>
</dbReference>
<comment type="caution">
    <text evidence="15">The sequence shown here is derived from an EMBL/GenBank/DDBJ whole genome shotgun (WGS) entry which is preliminary data.</text>
</comment>
<dbReference type="GO" id="GO:0004488">
    <property type="term" value="F:methylenetetrahydrofolate dehydrogenase (NADP+) activity"/>
    <property type="evidence" value="ECO:0007669"/>
    <property type="project" value="UniProtKB-UniRule"/>
</dbReference>
<dbReference type="InterPro" id="IPR036291">
    <property type="entry name" value="NAD(P)-bd_dom_sf"/>
</dbReference>
<sequence length="284" mass="30905">MAVIIDGKALAAEVDQDTKKQVDSLLKRGLEPHLVVILVGDNEASQIYVRNKSRRAEKLGIKSTVIKLDADTSEQDLLDQIEKLNTDDSVHAILVQMPLPDQINEFKVIETISPKKDADGFNPVNVGRLSAGQMDHTPVACTPKGIMKMLEKYQVNVDGKNVVVVGRSNIVGKPMSYLLLNANATVTVAHSHTANLKQLTKTADILVVAVGKTHFIKVQDIKDDAVVIDVGMDRDENGKLTGDVEFSSADKVASFITPVPKGVGPMTISMLMQQTVELAKWSKE</sequence>
<keyword evidence="9 12" id="KW-0368">Histidine biosynthesis</keyword>
<dbReference type="UniPathway" id="UPA00193"/>
<evidence type="ECO:0000256" key="8">
    <source>
        <dbReference type="ARBA" id="ARBA00023002"/>
    </source>
</evidence>
<dbReference type="InterPro" id="IPR046346">
    <property type="entry name" value="Aminoacid_DH-like_N_sf"/>
</dbReference>
<keyword evidence="6 12" id="KW-0378">Hydrolase</keyword>
<keyword evidence="11 12" id="KW-0511">Multifunctional enzyme</keyword>
<dbReference type="Gene3D" id="3.40.50.10860">
    <property type="entry name" value="Leucine Dehydrogenase, chain A, domain 1"/>
    <property type="match status" value="1"/>
</dbReference>
<comment type="catalytic activity">
    <reaction evidence="12">
        <text>(6R)-5,10-methylene-5,6,7,8-tetrahydrofolate + NADP(+) = (6R)-5,10-methenyltetrahydrofolate + NADPH</text>
        <dbReference type="Rhea" id="RHEA:22812"/>
        <dbReference type="ChEBI" id="CHEBI:15636"/>
        <dbReference type="ChEBI" id="CHEBI:57455"/>
        <dbReference type="ChEBI" id="CHEBI:57783"/>
        <dbReference type="ChEBI" id="CHEBI:58349"/>
        <dbReference type="EC" id="1.5.1.5"/>
    </reaction>
</comment>
<evidence type="ECO:0000256" key="2">
    <source>
        <dbReference type="ARBA" id="ARBA00011738"/>
    </source>
</evidence>
<comment type="subunit">
    <text evidence="2 12">Homodimer.</text>
</comment>
<evidence type="ECO:0000256" key="3">
    <source>
        <dbReference type="ARBA" id="ARBA00022563"/>
    </source>
</evidence>
<protein>
    <recommendedName>
        <fullName evidence="12">Bifunctional protein FolD</fullName>
    </recommendedName>
    <domain>
        <recommendedName>
            <fullName evidence="12">Methylenetetrahydrofolate dehydrogenase</fullName>
            <ecNumber evidence="12">1.5.1.5</ecNumber>
        </recommendedName>
    </domain>
    <domain>
        <recommendedName>
            <fullName evidence="12">Methenyltetrahydrofolate cyclohydrolase</fullName>
            <ecNumber evidence="12">3.5.4.9</ecNumber>
        </recommendedName>
    </domain>
</protein>
<comment type="function">
    <text evidence="12">Catalyzes the oxidation of 5,10-methylenetetrahydrofolate to 5,10-methenyltetrahydrofolate and then the hydrolysis of 5,10-methenyltetrahydrofolate to 10-formyltetrahydrofolate.</text>
</comment>
<dbReference type="EC" id="1.5.1.5" evidence="12"/>
<keyword evidence="3 12" id="KW-0554">One-carbon metabolism</keyword>
<dbReference type="Pfam" id="PF02882">
    <property type="entry name" value="THF_DHG_CYH_C"/>
    <property type="match status" value="1"/>
</dbReference>
<comment type="similarity">
    <text evidence="12">Belongs to the tetrahydrofolate dehydrogenase/cyclohydrolase family.</text>
</comment>
<evidence type="ECO:0000259" key="13">
    <source>
        <dbReference type="Pfam" id="PF00763"/>
    </source>
</evidence>
<dbReference type="GO" id="GO:0000105">
    <property type="term" value="P:L-histidine biosynthetic process"/>
    <property type="evidence" value="ECO:0007669"/>
    <property type="project" value="UniProtKB-KW"/>
</dbReference>
<dbReference type="Gene3D" id="3.40.50.720">
    <property type="entry name" value="NAD(P)-binding Rossmann-like Domain"/>
    <property type="match status" value="1"/>
</dbReference>
<dbReference type="Proteomes" id="UP000051249">
    <property type="component" value="Unassembled WGS sequence"/>
</dbReference>
<evidence type="ECO:0000313" key="15">
    <source>
        <dbReference type="EMBL" id="KRO25185.1"/>
    </source>
</evidence>
<dbReference type="FunFam" id="3.40.50.10860:FF:000005">
    <property type="entry name" value="C-1-tetrahydrofolate synthase, cytoplasmic, putative"/>
    <property type="match status" value="1"/>
</dbReference>
<dbReference type="GO" id="GO:0006164">
    <property type="term" value="P:purine nucleotide biosynthetic process"/>
    <property type="evidence" value="ECO:0007669"/>
    <property type="project" value="UniProtKB-KW"/>
</dbReference>
<evidence type="ECO:0000256" key="4">
    <source>
        <dbReference type="ARBA" id="ARBA00022605"/>
    </source>
</evidence>
<name>A0A0R2NH86_9LACO</name>
<keyword evidence="16" id="KW-1185">Reference proteome</keyword>
<evidence type="ECO:0000256" key="7">
    <source>
        <dbReference type="ARBA" id="ARBA00022857"/>
    </source>
</evidence>
<feature type="domain" description="Tetrahydrofolate dehydrogenase/cyclohydrolase catalytic" evidence="13">
    <location>
        <begin position="5"/>
        <end position="119"/>
    </location>
</feature>
<dbReference type="PANTHER" id="PTHR48099:SF5">
    <property type="entry name" value="C-1-TETRAHYDROFOLATE SYNTHASE, CYTOPLASMIC"/>
    <property type="match status" value="1"/>
</dbReference>
<organism evidence="15 16">
    <name type="scientific">Pediococcus argentinicus</name>
    <dbReference type="NCBI Taxonomy" id="480391"/>
    <lineage>
        <taxon>Bacteria</taxon>
        <taxon>Bacillati</taxon>
        <taxon>Bacillota</taxon>
        <taxon>Bacilli</taxon>
        <taxon>Lactobacillales</taxon>
        <taxon>Lactobacillaceae</taxon>
        <taxon>Pediococcus</taxon>
    </lineage>
</organism>
<gene>
    <name evidence="12" type="primary">folD</name>
    <name evidence="15" type="ORF">IV88_GL000412</name>
</gene>
<dbReference type="RefSeq" id="WP_057799382.1">
    <property type="nucleotide sequence ID" value="NZ_BJZZ01000014.1"/>
</dbReference>
<evidence type="ECO:0000256" key="1">
    <source>
        <dbReference type="ARBA" id="ARBA00004777"/>
    </source>
</evidence>
<dbReference type="InterPro" id="IPR020630">
    <property type="entry name" value="THF_DH/CycHdrlase_cat_dom"/>
</dbReference>